<dbReference type="GO" id="GO:0006260">
    <property type="term" value="P:DNA replication"/>
    <property type="evidence" value="ECO:0007669"/>
    <property type="project" value="UniProtKB-KW"/>
</dbReference>
<keyword evidence="2 9" id="KW-0808">Transferase</keyword>
<evidence type="ECO:0000256" key="7">
    <source>
        <dbReference type="SAM" id="MobiDB-lite"/>
    </source>
</evidence>
<dbReference type="SUPFAM" id="SSF89550">
    <property type="entry name" value="PHP domain-like"/>
    <property type="match status" value="1"/>
</dbReference>
<organism evidence="9 10">
    <name type="scientific">Candidatus Limadaptatus stercoripullorum</name>
    <dbReference type="NCBI Taxonomy" id="2840846"/>
    <lineage>
        <taxon>Bacteria</taxon>
        <taxon>Bacillati</taxon>
        <taxon>Bacillota</taxon>
        <taxon>Clostridia</taxon>
        <taxon>Eubacteriales</taxon>
        <taxon>Candidatus Limadaptatus</taxon>
    </lineage>
</organism>
<dbReference type="Pfam" id="PF17657">
    <property type="entry name" value="DNA_pol3_finger"/>
    <property type="match status" value="1"/>
</dbReference>
<comment type="caution">
    <text evidence="9">The sequence shown here is derived from an EMBL/GenBank/DDBJ whole genome shotgun (WGS) entry which is preliminary data.</text>
</comment>
<evidence type="ECO:0000256" key="1">
    <source>
        <dbReference type="ARBA" id="ARBA00012417"/>
    </source>
</evidence>
<dbReference type="AlphaFoldDB" id="A0A9D1N919"/>
<dbReference type="InterPro" id="IPR041931">
    <property type="entry name" value="DNA_pol3_alpha_thumb_dom"/>
</dbReference>
<dbReference type="CDD" id="cd12113">
    <property type="entry name" value="PHP_PolIIIA_DnaE3"/>
    <property type="match status" value="1"/>
</dbReference>
<dbReference type="InterPro" id="IPR016195">
    <property type="entry name" value="Pol/histidinol_Pase-like"/>
</dbReference>
<dbReference type="InterPro" id="IPR004013">
    <property type="entry name" value="PHP_dom"/>
</dbReference>
<dbReference type="Pfam" id="PF02811">
    <property type="entry name" value="PHP"/>
    <property type="match status" value="1"/>
</dbReference>
<sequence>MSDFVHLHLHSEYSLLDGAVRLKKEEIVTVIGESGNEEEKPITEFPLCDALKKRGMDAVAITDHGNLYGVHTFVSVMRANGLKPIIGSEFYVTDDMHLKTPEVLHKRDHLILLAKNEMGYRNLMRLSTASFVDGFYMKPRIDLDLLEKHSEGLICCSACLAGHIPSALLRGDYEEAKEYALRLKGMFAEGDFYIELQDHGLAEERKILHSLVDLARDIGVKVVATNDVHYIDREDADTQDTMMCITLQCKKNEKLGVRFENDNFYLKTGEEMEELFSWIPEAIESTREIADKVDGDYFIVKHSTTYIPQYNSDDMGDRSAGEYLADLARERIHGRYAEVTPEIRERLEYELGVIDDCGFNDYFLIVWDFVNAAKKMGIPVGPGRGSGVGSLVAYAIGITDVDPLRYNLLFERFLSKERVSNPDFDIDFCYVRRPEVIDYVVHKYGAPNVSQIIAYSTMSAKQAVKDVGRVLDIPYGEVNNWVKAIPGGKVKLKQCLTPGSKQYSDEFAKLYASDPQARTVIDTAIALEGMPRQPSMHAAGVVICRDPIVEHVPLSRNGNDITTQFDKNMVEEQGLLKMDFLGLKTLTDIHEAVKYIKEDTGVDIDFDKLGYEDPKVYEVIASGDCEAIFQLEGGGIKKFMMQMQPSSLEDVMAGISMYRPGPMQFLDDFLKGKRDPESVHYDHPLLKGILATTYGCIVYQEQVMQIAQQIAGYSFGGADVMRRAIAKKKEKILQEQKKIFIEGGKLPGDRTEKQIEGAVARGVPKEVADALFERILKFAQYAFNKSHAAAYAVLSYQTAYLKCYYPLHYITAVINDRISNADEVRHYINYLRRKGDKIFAPDINKSRTHFSIADGGVRYGLMGIKNVGESAVEGILRERERGGEFIDLRDFLERCDEHINKRLVESLIKGGAFDCFGKTRATLIASYEKIMDGVATARKARKSGQISLFDELIEDTAVVYTELPEYDKMQLLSGEKEVLGMYISGHPLEKYPYSARGIDFHTSDLFAAEEEAGETAEQPAEENAAEPGDESRSAPALASALNGRKVCMGCIVESHERKMTGKQQPFAVGRLEDWDGSLEFTMYPRAYEAYGYLLESDMPLKAYGRIDLRDAAEPKIVVDKFEQWHTGAPPEARKSGDKALYVNLTDQSLCKAVLAVLELYPGDAPVRAQLTEGGRPVLKLLRRRVEICDDLLIRLRSVLGDKGVIVK</sequence>
<dbReference type="Pfam" id="PF07733">
    <property type="entry name" value="DNA_pol3_alpha"/>
    <property type="match status" value="1"/>
</dbReference>
<keyword evidence="4" id="KW-0235">DNA replication</keyword>
<dbReference type="NCBIfam" id="NF004226">
    <property type="entry name" value="PRK05673.1"/>
    <property type="match status" value="1"/>
</dbReference>
<dbReference type="InterPro" id="IPR004805">
    <property type="entry name" value="DnaE2/DnaE/PolC"/>
</dbReference>
<evidence type="ECO:0000256" key="4">
    <source>
        <dbReference type="ARBA" id="ARBA00022705"/>
    </source>
</evidence>
<comment type="catalytic activity">
    <reaction evidence="6">
        <text>DNA(n) + a 2'-deoxyribonucleoside 5'-triphosphate = DNA(n+1) + diphosphate</text>
        <dbReference type="Rhea" id="RHEA:22508"/>
        <dbReference type="Rhea" id="RHEA-COMP:17339"/>
        <dbReference type="Rhea" id="RHEA-COMP:17340"/>
        <dbReference type="ChEBI" id="CHEBI:33019"/>
        <dbReference type="ChEBI" id="CHEBI:61560"/>
        <dbReference type="ChEBI" id="CHEBI:173112"/>
        <dbReference type="EC" id="2.7.7.7"/>
    </reaction>
</comment>
<dbReference type="SMART" id="SM00481">
    <property type="entry name" value="POLIIIAc"/>
    <property type="match status" value="1"/>
</dbReference>
<feature type="compositionally biased region" description="Acidic residues" evidence="7">
    <location>
        <begin position="1009"/>
        <end position="1028"/>
    </location>
</feature>
<gene>
    <name evidence="9" type="ORF">IAC73_02810</name>
</gene>
<feature type="region of interest" description="Disordered" evidence="7">
    <location>
        <begin position="1009"/>
        <end position="1036"/>
    </location>
</feature>
<proteinExistence type="predicted"/>
<dbReference type="GO" id="GO:0003887">
    <property type="term" value="F:DNA-directed DNA polymerase activity"/>
    <property type="evidence" value="ECO:0007669"/>
    <property type="project" value="UniProtKB-KW"/>
</dbReference>
<dbReference type="NCBIfam" id="NF005298">
    <property type="entry name" value="PRK06826.1"/>
    <property type="match status" value="1"/>
</dbReference>
<feature type="domain" description="Polymerase/histidinol phosphatase N-terminal" evidence="8">
    <location>
        <begin position="5"/>
        <end position="94"/>
    </location>
</feature>
<evidence type="ECO:0000256" key="2">
    <source>
        <dbReference type="ARBA" id="ARBA00022679"/>
    </source>
</evidence>
<dbReference type="NCBIfam" id="TIGR00594">
    <property type="entry name" value="polc"/>
    <property type="match status" value="1"/>
</dbReference>
<dbReference type="PANTHER" id="PTHR32294">
    <property type="entry name" value="DNA POLYMERASE III SUBUNIT ALPHA"/>
    <property type="match status" value="1"/>
</dbReference>
<accession>A0A9D1N919</accession>
<evidence type="ECO:0000256" key="5">
    <source>
        <dbReference type="ARBA" id="ARBA00022932"/>
    </source>
</evidence>
<dbReference type="Proteomes" id="UP000886857">
    <property type="component" value="Unassembled WGS sequence"/>
</dbReference>
<dbReference type="EC" id="2.7.7.7" evidence="1"/>
<keyword evidence="5" id="KW-0239">DNA-directed DNA polymerase</keyword>
<reference evidence="9" key="1">
    <citation type="submission" date="2020-10" db="EMBL/GenBank/DDBJ databases">
        <authorList>
            <person name="Gilroy R."/>
        </authorList>
    </citation>
    <scope>NUCLEOTIDE SEQUENCE</scope>
    <source>
        <strain evidence="9">10406</strain>
    </source>
</reference>
<dbReference type="Pfam" id="PF14579">
    <property type="entry name" value="HHH_6"/>
    <property type="match status" value="1"/>
</dbReference>
<reference evidence="9" key="2">
    <citation type="journal article" date="2021" name="PeerJ">
        <title>Extensive microbial diversity within the chicken gut microbiome revealed by metagenomics and culture.</title>
        <authorList>
            <person name="Gilroy R."/>
            <person name="Ravi A."/>
            <person name="Getino M."/>
            <person name="Pursley I."/>
            <person name="Horton D.L."/>
            <person name="Alikhan N.F."/>
            <person name="Baker D."/>
            <person name="Gharbi K."/>
            <person name="Hall N."/>
            <person name="Watson M."/>
            <person name="Adriaenssens E.M."/>
            <person name="Foster-Nyarko E."/>
            <person name="Jarju S."/>
            <person name="Secka A."/>
            <person name="Antonio M."/>
            <person name="Oren A."/>
            <person name="Chaudhuri R.R."/>
            <person name="La Ragione R."/>
            <person name="Hildebrand F."/>
            <person name="Pallen M.J."/>
        </authorList>
    </citation>
    <scope>NUCLEOTIDE SEQUENCE</scope>
    <source>
        <strain evidence="9">10406</strain>
    </source>
</reference>
<dbReference type="GO" id="GO:0008408">
    <property type="term" value="F:3'-5' exonuclease activity"/>
    <property type="evidence" value="ECO:0007669"/>
    <property type="project" value="InterPro"/>
</dbReference>
<dbReference type="CDD" id="cd04485">
    <property type="entry name" value="DnaE_OBF"/>
    <property type="match status" value="1"/>
</dbReference>
<dbReference type="Gene3D" id="1.10.10.1600">
    <property type="entry name" value="Bacterial DNA polymerase III alpha subunit, thumb domain"/>
    <property type="match status" value="1"/>
</dbReference>
<dbReference type="InterPro" id="IPR029460">
    <property type="entry name" value="DNAPol_HHH"/>
</dbReference>
<dbReference type="PANTHER" id="PTHR32294:SF0">
    <property type="entry name" value="DNA POLYMERASE III SUBUNIT ALPHA"/>
    <property type="match status" value="1"/>
</dbReference>
<dbReference type="EMBL" id="DVOE01000042">
    <property type="protein sequence ID" value="HIU98756.1"/>
    <property type="molecule type" value="Genomic_DNA"/>
</dbReference>
<dbReference type="Gene3D" id="3.20.20.140">
    <property type="entry name" value="Metal-dependent hydrolases"/>
    <property type="match status" value="1"/>
</dbReference>
<evidence type="ECO:0000256" key="6">
    <source>
        <dbReference type="ARBA" id="ARBA00049244"/>
    </source>
</evidence>
<evidence type="ECO:0000256" key="3">
    <source>
        <dbReference type="ARBA" id="ARBA00022695"/>
    </source>
</evidence>
<keyword evidence="3 9" id="KW-0548">Nucleotidyltransferase</keyword>
<dbReference type="InterPro" id="IPR040982">
    <property type="entry name" value="DNA_pol3_finger"/>
</dbReference>
<dbReference type="InterPro" id="IPR011708">
    <property type="entry name" value="DNA_pol3_alpha_NTPase_dom"/>
</dbReference>
<dbReference type="InterPro" id="IPR003141">
    <property type="entry name" value="Pol/His_phosphatase_N"/>
</dbReference>
<dbReference type="Gene3D" id="1.10.150.870">
    <property type="match status" value="1"/>
</dbReference>
<evidence type="ECO:0000313" key="10">
    <source>
        <dbReference type="Proteomes" id="UP000886857"/>
    </source>
</evidence>
<name>A0A9D1N919_9FIRM</name>
<protein>
    <recommendedName>
        <fullName evidence="1">DNA-directed DNA polymerase</fullName>
        <ecNumber evidence="1">2.7.7.7</ecNumber>
    </recommendedName>
</protein>
<evidence type="ECO:0000259" key="8">
    <source>
        <dbReference type="SMART" id="SM00481"/>
    </source>
</evidence>
<evidence type="ECO:0000313" key="9">
    <source>
        <dbReference type="EMBL" id="HIU98756.1"/>
    </source>
</evidence>